<protein>
    <submittedName>
        <fullName evidence="1">Uncharacterized protein</fullName>
    </submittedName>
</protein>
<reference evidence="2" key="1">
    <citation type="journal article" date="2019" name="Int. J. Syst. Evol. Microbiol.">
        <title>The Global Catalogue of Microorganisms (GCM) 10K type strain sequencing project: providing services to taxonomists for standard genome sequencing and annotation.</title>
        <authorList>
            <consortium name="The Broad Institute Genomics Platform"/>
            <consortium name="The Broad Institute Genome Sequencing Center for Infectious Disease"/>
            <person name="Wu L."/>
            <person name="Ma J."/>
        </authorList>
    </citation>
    <scope>NUCLEOTIDE SEQUENCE [LARGE SCALE GENOMIC DNA]</scope>
    <source>
        <strain evidence="2">KCTC 52438</strain>
    </source>
</reference>
<evidence type="ECO:0000313" key="1">
    <source>
        <dbReference type="EMBL" id="MFC3153477.1"/>
    </source>
</evidence>
<evidence type="ECO:0000313" key="2">
    <source>
        <dbReference type="Proteomes" id="UP001595476"/>
    </source>
</evidence>
<accession>A0ABV7HQ94</accession>
<gene>
    <name evidence="1" type="ORF">ACFOEK_20725</name>
</gene>
<sequence>MNFPQAAGLYKLGVLPSEKMVDVAMAELESGAEEEQILMLAIETDKTLGNLKPLFEACLKLLNLDSLTNQKALEHAAEYYASLAKAGNISEIEFGFKLGFFHEEYKLHGDLWDAYQNAMWFEESPYEWGYPKDIESLKALRAKCSSTIWEIINKYAA</sequence>
<comment type="caution">
    <text evidence="1">The sequence shown here is derived from an EMBL/GenBank/DDBJ whole genome shotgun (WGS) entry which is preliminary data.</text>
</comment>
<proteinExistence type="predicted"/>
<keyword evidence="2" id="KW-1185">Reference proteome</keyword>
<dbReference type="RefSeq" id="WP_386723397.1">
    <property type="nucleotide sequence ID" value="NZ_JBHRSZ010000009.1"/>
</dbReference>
<name>A0ABV7HQ94_9GAMM</name>
<organism evidence="1 2">
    <name type="scientific">Litoribrevibacter euphylliae</name>
    <dbReference type="NCBI Taxonomy" id="1834034"/>
    <lineage>
        <taxon>Bacteria</taxon>
        <taxon>Pseudomonadati</taxon>
        <taxon>Pseudomonadota</taxon>
        <taxon>Gammaproteobacteria</taxon>
        <taxon>Oceanospirillales</taxon>
        <taxon>Oceanospirillaceae</taxon>
        <taxon>Litoribrevibacter</taxon>
    </lineage>
</organism>
<dbReference type="EMBL" id="JBHRSZ010000009">
    <property type="protein sequence ID" value="MFC3153477.1"/>
    <property type="molecule type" value="Genomic_DNA"/>
</dbReference>
<dbReference type="Proteomes" id="UP001595476">
    <property type="component" value="Unassembled WGS sequence"/>
</dbReference>